<dbReference type="InterPro" id="IPR013325">
    <property type="entry name" value="RNA_pol_sigma_r2"/>
</dbReference>
<organism evidence="9">
    <name type="scientific">Streptomyces tabacisoli</name>
    <dbReference type="NCBI Taxonomy" id="3156398"/>
    <lineage>
        <taxon>Bacteria</taxon>
        <taxon>Bacillati</taxon>
        <taxon>Actinomycetota</taxon>
        <taxon>Actinomycetes</taxon>
        <taxon>Kitasatosporales</taxon>
        <taxon>Streptomycetaceae</taxon>
        <taxon>Streptomyces</taxon>
    </lineage>
</organism>
<dbReference type="GO" id="GO:0003677">
    <property type="term" value="F:DNA binding"/>
    <property type="evidence" value="ECO:0007669"/>
    <property type="project" value="UniProtKB-KW"/>
</dbReference>
<gene>
    <name evidence="9" type="ORF">ABII15_14835</name>
</gene>
<dbReference type="GO" id="GO:0006352">
    <property type="term" value="P:DNA-templated transcription initiation"/>
    <property type="evidence" value="ECO:0007669"/>
    <property type="project" value="InterPro"/>
</dbReference>
<name>A0AAU8ITQ3_9ACTN</name>
<dbReference type="AlphaFoldDB" id="A0AAU8ITQ3"/>
<dbReference type="PANTHER" id="PTHR43133:SF52">
    <property type="entry name" value="ECF RNA POLYMERASE SIGMA FACTOR SIGL"/>
    <property type="match status" value="1"/>
</dbReference>
<dbReference type="InterPro" id="IPR007630">
    <property type="entry name" value="RNA_pol_sigma70_r4"/>
</dbReference>
<dbReference type="GO" id="GO:0016987">
    <property type="term" value="F:sigma factor activity"/>
    <property type="evidence" value="ECO:0007669"/>
    <property type="project" value="UniProtKB-KW"/>
</dbReference>
<dbReference type="EMBL" id="CP159534">
    <property type="protein sequence ID" value="XCJ71171.1"/>
    <property type="molecule type" value="Genomic_DNA"/>
</dbReference>
<reference evidence="9" key="1">
    <citation type="submission" date="2024-06" db="EMBL/GenBank/DDBJ databases">
        <title>Streptomyces sp. strain HUAS MG91 genome sequences.</title>
        <authorList>
            <person name="Mo P."/>
        </authorList>
    </citation>
    <scope>NUCLEOTIDE SEQUENCE</scope>
    <source>
        <strain evidence="9">HUAS MG91</strain>
    </source>
</reference>
<feature type="domain" description="RNA polymerase sigma-70 region 4" evidence="8">
    <location>
        <begin position="129"/>
        <end position="177"/>
    </location>
</feature>
<evidence type="ECO:0000256" key="2">
    <source>
        <dbReference type="ARBA" id="ARBA00023015"/>
    </source>
</evidence>
<evidence type="ECO:0000256" key="3">
    <source>
        <dbReference type="ARBA" id="ARBA00023082"/>
    </source>
</evidence>
<dbReference type="PANTHER" id="PTHR43133">
    <property type="entry name" value="RNA POLYMERASE ECF-TYPE SIGMA FACTO"/>
    <property type="match status" value="1"/>
</dbReference>
<evidence type="ECO:0000256" key="1">
    <source>
        <dbReference type="ARBA" id="ARBA00010641"/>
    </source>
</evidence>
<evidence type="ECO:0000256" key="6">
    <source>
        <dbReference type="SAM" id="MobiDB-lite"/>
    </source>
</evidence>
<accession>A0AAU8ITQ3</accession>
<dbReference type="SUPFAM" id="SSF88946">
    <property type="entry name" value="Sigma2 domain of RNA polymerase sigma factors"/>
    <property type="match status" value="1"/>
</dbReference>
<protein>
    <submittedName>
        <fullName evidence="9">Sigma-70 family RNA polymerase sigma factor</fullName>
    </submittedName>
</protein>
<dbReference type="SUPFAM" id="SSF88659">
    <property type="entry name" value="Sigma3 and sigma4 domains of RNA polymerase sigma factors"/>
    <property type="match status" value="1"/>
</dbReference>
<dbReference type="KEGG" id="stac:ABII15_14835"/>
<dbReference type="InterPro" id="IPR036388">
    <property type="entry name" value="WH-like_DNA-bd_sf"/>
</dbReference>
<comment type="similarity">
    <text evidence="1">Belongs to the sigma-70 factor family. ECF subfamily.</text>
</comment>
<dbReference type="InterPro" id="IPR014284">
    <property type="entry name" value="RNA_pol_sigma-70_dom"/>
</dbReference>
<keyword evidence="3" id="KW-0731">Sigma factor</keyword>
<dbReference type="Gene3D" id="1.10.10.10">
    <property type="entry name" value="Winged helix-like DNA-binding domain superfamily/Winged helix DNA-binding domain"/>
    <property type="match status" value="1"/>
</dbReference>
<evidence type="ECO:0000256" key="5">
    <source>
        <dbReference type="ARBA" id="ARBA00023163"/>
    </source>
</evidence>
<dbReference type="RefSeq" id="WP_353942798.1">
    <property type="nucleotide sequence ID" value="NZ_CP159534.1"/>
</dbReference>
<dbReference type="InterPro" id="IPR013324">
    <property type="entry name" value="RNA_pol_sigma_r3/r4-like"/>
</dbReference>
<evidence type="ECO:0000259" key="8">
    <source>
        <dbReference type="Pfam" id="PF04545"/>
    </source>
</evidence>
<dbReference type="Gene3D" id="1.10.1740.10">
    <property type="match status" value="1"/>
</dbReference>
<sequence>MRTARTSSPPREGTITPRRTSDGGVPPAEPHRARLLRYVLRLTAGDAHRAEDIVQETMLRAWLFWDRGALRDEEHRQAWLFTVARNLAVDAHRRERCIPVGAVPEPLLTRPVGTDIADNVVNRQLIAQAMARLSFEHREVLARVHLGDEAGEDTARALGVPKGTVKSRTHYALRALRREVLAA</sequence>
<dbReference type="NCBIfam" id="TIGR02937">
    <property type="entry name" value="sigma70-ECF"/>
    <property type="match status" value="1"/>
</dbReference>
<keyword evidence="2" id="KW-0805">Transcription regulation</keyword>
<keyword evidence="4" id="KW-0238">DNA-binding</keyword>
<evidence type="ECO:0000313" key="9">
    <source>
        <dbReference type="EMBL" id="XCJ71171.1"/>
    </source>
</evidence>
<keyword evidence="5" id="KW-0804">Transcription</keyword>
<dbReference type="Pfam" id="PF04542">
    <property type="entry name" value="Sigma70_r2"/>
    <property type="match status" value="1"/>
</dbReference>
<dbReference type="InterPro" id="IPR007627">
    <property type="entry name" value="RNA_pol_sigma70_r2"/>
</dbReference>
<feature type="domain" description="RNA polymerase sigma-70 region 2" evidence="7">
    <location>
        <begin position="30"/>
        <end position="96"/>
    </location>
</feature>
<evidence type="ECO:0000256" key="4">
    <source>
        <dbReference type="ARBA" id="ARBA00023125"/>
    </source>
</evidence>
<feature type="region of interest" description="Disordered" evidence="6">
    <location>
        <begin position="1"/>
        <end position="29"/>
    </location>
</feature>
<dbReference type="InterPro" id="IPR039425">
    <property type="entry name" value="RNA_pol_sigma-70-like"/>
</dbReference>
<dbReference type="Pfam" id="PF04545">
    <property type="entry name" value="Sigma70_r4"/>
    <property type="match status" value="1"/>
</dbReference>
<evidence type="ECO:0000259" key="7">
    <source>
        <dbReference type="Pfam" id="PF04542"/>
    </source>
</evidence>
<proteinExistence type="inferred from homology"/>